<protein>
    <submittedName>
        <fullName evidence="1">Uncharacterized protein</fullName>
    </submittedName>
</protein>
<organism evidence="1 2">
    <name type="scientific">Enterocloster bolteae</name>
    <dbReference type="NCBI Taxonomy" id="208479"/>
    <lineage>
        <taxon>Bacteria</taxon>
        <taxon>Bacillati</taxon>
        <taxon>Bacillota</taxon>
        <taxon>Clostridia</taxon>
        <taxon>Lachnospirales</taxon>
        <taxon>Lachnospiraceae</taxon>
        <taxon>Enterocloster</taxon>
    </lineage>
</organism>
<accession>A0A414AWL8</accession>
<reference evidence="1 2" key="1">
    <citation type="submission" date="2018-08" db="EMBL/GenBank/DDBJ databases">
        <title>A genome reference for cultivated species of the human gut microbiota.</title>
        <authorList>
            <person name="Zou Y."/>
            <person name="Xue W."/>
            <person name="Luo G."/>
        </authorList>
    </citation>
    <scope>NUCLEOTIDE SEQUENCE [LARGE SCALE GENOMIC DNA]</scope>
    <source>
        <strain evidence="1 2">AM35-14</strain>
    </source>
</reference>
<dbReference type="Proteomes" id="UP000283975">
    <property type="component" value="Unassembled WGS sequence"/>
</dbReference>
<dbReference type="EMBL" id="QSHZ01000009">
    <property type="protein sequence ID" value="RHC56316.1"/>
    <property type="molecule type" value="Genomic_DNA"/>
</dbReference>
<evidence type="ECO:0000313" key="2">
    <source>
        <dbReference type="Proteomes" id="UP000283975"/>
    </source>
</evidence>
<sequence length="87" mass="10331">MEEFFYYETVRNMHRKNTGGCTEISLGDFELCDYDRSVMYMVQRISYRASFGIKEQSSSGRREILATYQYDERLGWLLSGVQPYLNE</sequence>
<proteinExistence type="predicted"/>
<evidence type="ECO:0000313" key="1">
    <source>
        <dbReference type="EMBL" id="RHC56316.1"/>
    </source>
</evidence>
<comment type="caution">
    <text evidence="1">The sequence shown here is derived from an EMBL/GenBank/DDBJ whole genome shotgun (WGS) entry which is preliminary data.</text>
</comment>
<name>A0A414AWL8_9FIRM</name>
<dbReference type="AlphaFoldDB" id="A0A414AWL8"/>
<gene>
    <name evidence="1" type="ORF">DW839_10225</name>
</gene>